<protein>
    <submittedName>
        <fullName evidence="1">Uncharacterized protein</fullName>
    </submittedName>
</protein>
<dbReference type="AlphaFoldDB" id="A0A6J4HIU6"/>
<name>A0A6J4HIU6_9CHLR</name>
<sequence length="127" mass="14520">MADASRTTTDDEAPSELDDLDELLQDLAFEAANRLDWVTIVRQGFPALSEEQEQTLKDMGEAFAADQVVQREWDGPAPTDDDHRWVAEVVERLAPRYELDVPAPVTTLLGRWSGPVRREPRRYGRRR</sequence>
<reference evidence="1" key="1">
    <citation type="submission" date="2020-02" db="EMBL/GenBank/DDBJ databases">
        <authorList>
            <person name="Meier V. D."/>
        </authorList>
    </citation>
    <scope>NUCLEOTIDE SEQUENCE</scope>
    <source>
        <strain evidence="1">AVDCRST_MAG77</strain>
    </source>
</reference>
<evidence type="ECO:0000313" key="1">
    <source>
        <dbReference type="EMBL" id="CAA9226099.1"/>
    </source>
</evidence>
<accession>A0A6J4HIU6</accession>
<gene>
    <name evidence="1" type="ORF">AVDCRST_MAG77-960</name>
</gene>
<proteinExistence type="predicted"/>
<organism evidence="1">
    <name type="scientific">uncultured Chloroflexota bacterium</name>
    <dbReference type="NCBI Taxonomy" id="166587"/>
    <lineage>
        <taxon>Bacteria</taxon>
        <taxon>Bacillati</taxon>
        <taxon>Chloroflexota</taxon>
        <taxon>environmental samples</taxon>
    </lineage>
</organism>
<dbReference type="EMBL" id="CADCTC010000050">
    <property type="protein sequence ID" value="CAA9226099.1"/>
    <property type="molecule type" value="Genomic_DNA"/>
</dbReference>